<dbReference type="CDD" id="cd05247">
    <property type="entry name" value="UDP_G4E_1_SDR_e"/>
    <property type="match status" value="1"/>
</dbReference>
<dbReference type="InterPro" id="IPR005886">
    <property type="entry name" value="UDP_G4E"/>
</dbReference>
<evidence type="ECO:0000256" key="10">
    <source>
        <dbReference type="RuleBase" id="RU366046"/>
    </source>
</evidence>
<evidence type="ECO:0000256" key="7">
    <source>
        <dbReference type="ARBA" id="ARBA00023027"/>
    </source>
</evidence>
<evidence type="ECO:0000256" key="3">
    <source>
        <dbReference type="ARBA" id="ARBA00004947"/>
    </source>
</evidence>
<dbReference type="NCBIfam" id="TIGR01179">
    <property type="entry name" value="galE"/>
    <property type="match status" value="1"/>
</dbReference>
<evidence type="ECO:0000256" key="5">
    <source>
        <dbReference type="ARBA" id="ARBA00013189"/>
    </source>
</evidence>
<name>A0A2U1BBC7_9BACT</name>
<keyword evidence="8 10" id="KW-0413">Isomerase</keyword>
<comment type="cofactor">
    <cofactor evidence="2 10">
        <name>NAD(+)</name>
        <dbReference type="ChEBI" id="CHEBI:57540"/>
    </cofactor>
</comment>
<comment type="subunit">
    <text evidence="10">Homodimer.</text>
</comment>
<feature type="domain" description="NAD-dependent epimerase/dehydratase" evidence="11">
    <location>
        <begin position="4"/>
        <end position="247"/>
    </location>
</feature>
<comment type="catalytic activity">
    <reaction evidence="1 10">
        <text>UDP-alpha-D-glucose = UDP-alpha-D-galactose</text>
        <dbReference type="Rhea" id="RHEA:22168"/>
        <dbReference type="ChEBI" id="CHEBI:58885"/>
        <dbReference type="ChEBI" id="CHEBI:66914"/>
        <dbReference type="EC" id="5.1.3.2"/>
    </reaction>
</comment>
<dbReference type="GO" id="GO:0003978">
    <property type="term" value="F:UDP-glucose 4-epimerase activity"/>
    <property type="evidence" value="ECO:0007669"/>
    <property type="project" value="UniProtKB-UniRule"/>
</dbReference>
<evidence type="ECO:0000256" key="2">
    <source>
        <dbReference type="ARBA" id="ARBA00001911"/>
    </source>
</evidence>
<dbReference type="AlphaFoldDB" id="A0A2U1BBC7"/>
<keyword evidence="7 10" id="KW-0520">NAD</keyword>
<comment type="caution">
    <text evidence="12">The sequence shown here is derived from an EMBL/GenBank/DDBJ whole genome shotgun (WGS) entry which is preliminary data.</text>
</comment>
<comment type="similarity">
    <text evidence="4 10">Belongs to the NAD(P)-dependent epimerase/dehydratase family.</text>
</comment>
<evidence type="ECO:0000256" key="6">
    <source>
        <dbReference type="ARBA" id="ARBA00018569"/>
    </source>
</evidence>
<dbReference type="GeneID" id="78293695"/>
<dbReference type="Proteomes" id="UP000245959">
    <property type="component" value="Unassembled WGS sequence"/>
</dbReference>
<evidence type="ECO:0000259" key="11">
    <source>
        <dbReference type="Pfam" id="PF01370"/>
    </source>
</evidence>
<dbReference type="UniPathway" id="UPA00214"/>
<dbReference type="PROSITE" id="PS51257">
    <property type="entry name" value="PROKAR_LIPOPROTEIN"/>
    <property type="match status" value="1"/>
</dbReference>
<dbReference type="EC" id="5.1.3.2" evidence="5 10"/>
<dbReference type="PANTHER" id="PTHR43725">
    <property type="entry name" value="UDP-GLUCOSE 4-EPIMERASE"/>
    <property type="match status" value="1"/>
</dbReference>
<reference evidence="12 13" key="1">
    <citation type="submission" date="2018-04" db="EMBL/GenBank/DDBJ databases">
        <title>Genomic Encyclopedia of Type Strains, Phase IV (KMG-IV): sequencing the most valuable type-strain genomes for metagenomic binning, comparative biology and taxonomic classification.</title>
        <authorList>
            <person name="Goeker M."/>
        </authorList>
    </citation>
    <scope>NUCLEOTIDE SEQUENCE [LARGE SCALE GENOMIC DNA]</scope>
    <source>
        <strain evidence="12 13">DSM 14823</strain>
    </source>
</reference>
<dbReference type="Gene3D" id="3.40.50.720">
    <property type="entry name" value="NAD(P)-binding Rossmann-like Domain"/>
    <property type="match status" value="1"/>
</dbReference>
<dbReference type="SUPFAM" id="SSF51735">
    <property type="entry name" value="NAD(P)-binding Rossmann-fold domains"/>
    <property type="match status" value="1"/>
</dbReference>
<proteinExistence type="inferred from homology"/>
<evidence type="ECO:0000256" key="8">
    <source>
        <dbReference type="ARBA" id="ARBA00023235"/>
    </source>
</evidence>
<evidence type="ECO:0000256" key="1">
    <source>
        <dbReference type="ARBA" id="ARBA00000083"/>
    </source>
</evidence>
<dbReference type="PANTHER" id="PTHR43725:SF53">
    <property type="entry name" value="UDP-ARABINOSE 4-EPIMERASE 1"/>
    <property type="match status" value="1"/>
</dbReference>
<dbReference type="InterPro" id="IPR036291">
    <property type="entry name" value="NAD(P)-bd_dom_sf"/>
</dbReference>
<gene>
    <name evidence="12" type="ORF">C8D82_101161</name>
</gene>
<dbReference type="Pfam" id="PF01370">
    <property type="entry name" value="Epimerase"/>
    <property type="match status" value="1"/>
</dbReference>
<dbReference type="RefSeq" id="WP_116882356.1">
    <property type="nucleotide sequence ID" value="NZ_CAJKCJ010000039.1"/>
</dbReference>
<comment type="pathway">
    <text evidence="3 10">Carbohydrate metabolism; galactose metabolism.</text>
</comment>
<dbReference type="InterPro" id="IPR001509">
    <property type="entry name" value="Epimerase_deHydtase"/>
</dbReference>
<evidence type="ECO:0000313" key="12">
    <source>
        <dbReference type="EMBL" id="PVY45964.1"/>
    </source>
</evidence>
<protein>
    <recommendedName>
        <fullName evidence="6 10">UDP-glucose 4-epimerase</fullName>
        <ecNumber evidence="5 10">5.1.3.2</ecNumber>
    </recommendedName>
</protein>
<evidence type="ECO:0000313" key="13">
    <source>
        <dbReference type="Proteomes" id="UP000245959"/>
    </source>
</evidence>
<dbReference type="GO" id="GO:0033499">
    <property type="term" value="P:galactose catabolic process via UDP-galactose, Leloir pathway"/>
    <property type="evidence" value="ECO:0007669"/>
    <property type="project" value="TreeGrafter"/>
</dbReference>
<keyword evidence="9 10" id="KW-0119">Carbohydrate metabolism</keyword>
<dbReference type="EMBL" id="QEKH01000001">
    <property type="protein sequence ID" value="PVY45964.1"/>
    <property type="molecule type" value="Genomic_DNA"/>
</dbReference>
<keyword evidence="13" id="KW-1185">Reference proteome</keyword>
<accession>A0A2U1BBC7</accession>
<sequence>MKKVLVTGGAGYIGSACSEYLLNLGYDVTIFDGLLTGHREAVDPRAKFILGNLSDREKIKSVCREGKFDAIMHFAAFSLVGESMKDPSKYFRNNIANGINLADAAVESGVKMFVFSSTAATFGQPESIPIKEFDRQIPINPYGESKLCFEKILKWYHEIYGINYAALRYFNAAGATENFGEDHRPETHLIPLILQTVRGKRDKLMLYGDDYDTADGTCVRDYIHILDLAQAHELALSAPESGHYNLGTGNGLSVREIIDAAEDVTGLKVNYEVAPRRPGDPAKLIACSERARRMLKWEPKYESAHKIIESAWKWQLKHPDGYKN</sequence>
<evidence type="ECO:0000256" key="9">
    <source>
        <dbReference type="ARBA" id="ARBA00023277"/>
    </source>
</evidence>
<dbReference type="Gene3D" id="3.90.25.10">
    <property type="entry name" value="UDP-galactose 4-epimerase, domain 1"/>
    <property type="match status" value="1"/>
</dbReference>
<evidence type="ECO:0000256" key="4">
    <source>
        <dbReference type="ARBA" id="ARBA00007637"/>
    </source>
</evidence>
<organism evidence="12 13">
    <name type="scientific">Victivallis vadensis</name>
    <dbReference type="NCBI Taxonomy" id="172901"/>
    <lineage>
        <taxon>Bacteria</taxon>
        <taxon>Pseudomonadati</taxon>
        <taxon>Lentisphaerota</taxon>
        <taxon>Lentisphaeria</taxon>
        <taxon>Victivallales</taxon>
        <taxon>Victivallaceae</taxon>
        <taxon>Victivallis</taxon>
    </lineage>
</organism>